<dbReference type="AlphaFoldDB" id="A0A9P6B3M1"/>
<comment type="caution">
    <text evidence="1">The sequence shown here is derived from an EMBL/GenBank/DDBJ whole genome shotgun (WGS) entry which is preliminary data.</text>
</comment>
<dbReference type="OrthoDB" id="3554464at2759"/>
<reference evidence="1" key="1">
    <citation type="journal article" date="2020" name="Nat. Commun.">
        <title>Large-scale genome sequencing of mycorrhizal fungi provides insights into the early evolution of symbiotic traits.</title>
        <authorList>
            <person name="Miyauchi S."/>
            <person name="Kiss E."/>
            <person name="Kuo A."/>
            <person name="Drula E."/>
            <person name="Kohler A."/>
            <person name="Sanchez-Garcia M."/>
            <person name="Morin E."/>
            <person name="Andreopoulos B."/>
            <person name="Barry K.W."/>
            <person name="Bonito G."/>
            <person name="Buee M."/>
            <person name="Carver A."/>
            <person name="Chen C."/>
            <person name="Cichocki N."/>
            <person name="Clum A."/>
            <person name="Culley D."/>
            <person name="Crous P.W."/>
            <person name="Fauchery L."/>
            <person name="Girlanda M."/>
            <person name="Hayes R.D."/>
            <person name="Keri Z."/>
            <person name="LaButti K."/>
            <person name="Lipzen A."/>
            <person name="Lombard V."/>
            <person name="Magnuson J."/>
            <person name="Maillard F."/>
            <person name="Murat C."/>
            <person name="Nolan M."/>
            <person name="Ohm R.A."/>
            <person name="Pangilinan J."/>
            <person name="Pereira M.F."/>
            <person name="Perotto S."/>
            <person name="Peter M."/>
            <person name="Pfister S."/>
            <person name="Riley R."/>
            <person name="Sitrit Y."/>
            <person name="Stielow J.B."/>
            <person name="Szollosi G."/>
            <person name="Zifcakova L."/>
            <person name="Stursova M."/>
            <person name="Spatafora J.W."/>
            <person name="Tedersoo L."/>
            <person name="Vaario L.M."/>
            <person name="Yamada A."/>
            <person name="Yan M."/>
            <person name="Wang P."/>
            <person name="Xu J."/>
            <person name="Bruns T."/>
            <person name="Baldrian P."/>
            <person name="Vilgalys R."/>
            <person name="Dunand C."/>
            <person name="Henrissat B."/>
            <person name="Grigoriev I.V."/>
            <person name="Hibbett D."/>
            <person name="Nagy L.G."/>
            <person name="Martin F.M."/>
        </authorList>
    </citation>
    <scope>NUCLEOTIDE SEQUENCE</scope>
    <source>
        <strain evidence="1">UP504</strain>
    </source>
</reference>
<proteinExistence type="predicted"/>
<evidence type="ECO:0000313" key="1">
    <source>
        <dbReference type="EMBL" id="KAF9516854.1"/>
    </source>
</evidence>
<protein>
    <submittedName>
        <fullName evidence="1">Uncharacterized protein</fullName>
    </submittedName>
</protein>
<organism evidence="1 2">
    <name type="scientific">Hydnum rufescens UP504</name>
    <dbReference type="NCBI Taxonomy" id="1448309"/>
    <lineage>
        <taxon>Eukaryota</taxon>
        <taxon>Fungi</taxon>
        <taxon>Dikarya</taxon>
        <taxon>Basidiomycota</taxon>
        <taxon>Agaricomycotina</taxon>
        <taxon>Agaricomycetes</taxon>
        <taxon>Cantharellales</taxon>
        <taxon>Hydnaceae</taxon>
        <taxon>Hydnum</taxon>
    </lineage>
</organism>
<name>A0A9P6B3M1_9AGAM</name>
<dbReference type="Proteomes" id="UP000886523">
    <property type="component" value="Unassembled WGS sequence"/>
</dbReference>
<keyword evidence="2" id="KW-1185">Reference proteome</keyword>
<accession>A0A9P6B3M1</accession>
<dbReference type="EMBL" id="MU128936">
    <property type="protein sequence ID" value="KAF9516854.1"/>
    <property type="molecule type" value="Genomic_DNA"/>
</dbReference>
<evidence type="ECO:0000313" key="2">
    <source>
        <dbReference type="Proteomes" id="UP000886523"/>
    </source>
</evidence>
<gene>
    <name evidence="1" type="ORF">BS47DRAFT_1390438</name>
</gene>
<sequence length="86" mass="9787">MAVAVDLATDENATASITRVPGDATPSNRAEYITWAKQYSQALFNQAPNYERAIQAGKDPRHLWFALRNWIRRNISVIWELALREG</sequence>